<evidence type="ECO:0000256" key="10">
    <source>
        <dbReference type="ARBA" id="ARBA00047384"/>
    </source>
</evidence>
<dbReference type="GO" id="GO:0032259">
    <property type="term" value="P:methylation"/>
    <property type="evidence" value="ECO:0007669"/>
    <property type="project" value="UniProtKB-KW"/>
</dbReference>
<dbReference type="GO" id="GO:0035242">
    <property type="term" value="F:protein-arginine omega-N asymmetric methyltransferase activity"/>
    <property type="evidence" value="ECO:0007669"/>
    <property type="project" value="UniProtKB-EC"/>
</dbReference>
<organism evidence="14 15">
    <name type="scientific">Oedothorax gibbosus</name>
    <dbReference type="NCBI Taxonomy" id="931172"/>
    <lineage>
        <taxon>Eukaryota</taxon>
        <taxon>Metazoa</taxon>
        <taxon>Ecdysozoa</taxon>
        <taxon>Arthropoda</taxon>
        <taxon>Chelicerata</taxon>
        <taxon>Arachnida</taxon>
        <taxon>Araneae</taxon>
        <taxon>Araneomorphae</taxon>
        <taxon>Entelegynae</taxon>
        <taxon>Araneoidea</taxon>
        <taxon>Linyphiidae</taxon>
        <taxon>Erigoninae</taxon>
        <taxon>Oedothorax</taxon>
    </lineage>
</organism>
<evidence type="ECO:0000256" key="5">
    <source>
        <dbReference type="ARBA" id="ARBA00022679"/>
    </source>
</evidence>
<dbReference type="SUPFAM" id="SSF57667">
    <property type="entry name" value="beta-beta-alpha zinc fingers"/>
    <property type="match status" value="1"/>
</dbReference>
<dbReference type="Gene3D" id="2.70.160.11">
    <property type="entry name" value="Hnrnp arginine n-methyltransferase1"/>
    <property type="match status" value="1"/>
</dbReference>
<dbReference type="Pfam" id="PF22528">
    <property type="entry name" value="PRMT_C"/>
    <property type="match status" value="1"/>
</dbReference>
<evidence type="ECO:0000256" key="8">
    <source>
        <dbReference type="ARBA" id="ARBA00022771"/>
    </source>
</evidence>
<keyword evidence="4 12" id="KW-0489">Methyltransferase</keyword>
<dbReference type="InterPro" id="IPR036236">
    <property type="entry name" value="Znf_C2H2_sf"/>
</dbReference>
<evidence type="ECO:0000256" key="3">
    <source>
        <dbReference type="ARBA" id="ARBA00022490"/>
    </source>
</evidence>
<evidence type="ECO:0000256" key="1">
    <source>
        <dbReference type="ARBA" id="ARBA00004514"/>
    </source>
</evidence>
<dbReference type="EMBL" id="JAFNEN010000527">
    <property type="protein sequence ID" value="KAG8181218.1"/>
    <property type="molecule type" value="Genomic_DNA"/>
</dbReference>
<evidence type="ECO:0000256" key="6">
    <source>
        <dbReference type="ARBA" id="ARBA00022691"/>
    </source>
</evidence>
<keyword evidence="8" id="KW-0863">Zinc-finger</keyword>
<dbReference type="SUPFAM" id="SSF53335">
    <property type="entry name" value="S-adenosyl-L-methionine-dependent methyltransferases"/>
    <property type="match status" value="1"/>
</dbReference>
<dbReference type="PANTHER" id="PTHR11006">
    <property type="entry name" value="PROTEIN ARGININE N-METHYLTRANSFERASE"/>
    <property type="match status" value="1"/>
</dbReference>
<dbReference type="PANTHER" id="PTHR11006:SF53">
    <property type="entry name" value="PROTEIN ARGININE N-METHYLTRANSFERASE 3"/>
    <property type="match status" value="1"/>
</dbReference>
<comment type="catalytic activity">
    <reaction evidence="10">
        <text>L-arginyl-[protein] + 2 S-adenosyl-L-methionine = N(omega),N(omega)-dimethyl-L-arginyl-[protein] + 2 S-adenosyl-L-homocysteine + 2 H(+)</text>
        <dbReference type="Rhea" id="RHEA:48096"/>
        <dbReference type="Rhea" id="RHEA-COMP:10532"/>
        <dbReference type="Rhea" id="RHEA-COMP:11991"/>
        <dbReference type="ChEBI" id="CHEBI:15378"/>
        <dbReference type="ChEBI" id="CHEBI:29965"/>
        <dbReference type="ChEBI" id="CHEBI:57856"/>
        <dbReference type="ChEBI" id="CHEBI:59789"/>
        <dbReference type="ChEBI" id="CHEBI:61897"/>
        <dbReference type="EC" id="2.1.1.319"/>
    </reaction>
    <physiologicalReaction direction="left-to-right" evidence="10">
        <dbReference type="Rhea" id="RHEA:48097"/>
    </physiologicalReaction>
</comment>
<keyword evidence="15" id="KW-1185">Reference proteome</keyword>
<dbReference type="FunFam" id="3.40.50.150:FF:000003">
    <property type="entry name" value="Blast:Protein arginine N-methyltransferase 1"/>
    <property type="match status" value="1"/>
</dbReference>
<dbReference type="EC" id="2.1.1.319" evidence="2"/>
<dbReference type="GO" id="GO:0005634">
    <property type="term" value="C:nucleus"/>
    <property type="evidence" value="ECO:0007669"/>
    <property type="project" value="TreeGrafter"/>
</dbReference>
<dbReference type="Proteomes" id="UP000827092">
    <property type="component" value="Unassembled WGS sequence"/>
</dbReference>
<dbReference type="GO" id="GO:0042054">
    <property type="term" value="F:histone methyltransferase activity"/>
    <property type="evidence" value="ECO:0007669"/>
    <property type="project" value="TreeGrafter"/>
</dbReference>
<dbReference type="InterPro" id="IPR041698">
    <property type="entry name" value="Methyltransf_25"/>
</dbReference>
<comment type="caution">
    <text evidence="14">The sequence shown here is derived from an EMBL/GenBank/DDBJ whole genome shotgun (WGS) entry which is preliminary data.</text>
</comment>
<dbReference type="AlphaFoldDB" id="A0AAV6UBI4"/>
<dbReference type="PROSITE" id="PS51678">
    <property type="entry name" value="SAM_MT_PRMT"/>
    <property type="match status" value="1"/>
</dbReference>
<keyword evidence="7" id="KW-0479">Metal-binding</keyword>
<dbReference type="Pfam" id="PF13649">
    <property type="entry name" value="Methyltransf_25"/>
    <property type="match status" value="1"/>
</dbReference>
<dbReference type="InterPro" id="IPR013087">
    <property type="entry name" value="Znf_C2H2_type"/>
</dbReference>
<dbReference type="Gene3D" id="3.40.50.150">
    <property type="entry name" value="Vaccinia Virus protein VP39"/>
    <property type="match status" value="1"/>
</dbReference>
<evidence type="ECO:0000256" key="4">
    <source>
        <dbReference type="ARBA" id="ARBA00022603"/>
    </source>
</evidence>
<feature type="domain" description="C2H2-type" evidence="13">
    <location>
        <begin position="30"/>
        <end position="51"/>
    </location>
</feature>
<dbReference type="CDD" id="cd02440">
    <property type="entry name" value="AdoMet_MTases"/>
    <property type="match status" value="1"/>
</dbReference>
<proteinExistence type="predicted"/>
<evidence type="ECO:0000256" key="11">
    <source>
        <dbReference type="ARBA" id="ARBA00049303"/>
    </source>
</evidence>
<evidence type="ECO:0000313" key="14">
    <source>
        <dbReference type="EMBL" id="KAG8181218.1"/>
    </source>
</evidence>
<dbReference type="InterPro" id="IPR025799">
    <property type="entry name" value="Arg_MeTrfase"/>
</dbReference>
<evidence type="ECO:0000256" key="12">
    <source>
        <dbReference type="PROSITE-ProRule" id="PRU01015"/>
    </source>
</evidence>
<dbReference type="Pfam" id="PF21137">
    <property type="entry name" value="ANM3_C2H2_Zf"/>
    <property type="match status" value="1"/>
</dbReference>
<evidence type="ECO:0000256" key="9">
    <source>
        <dbReference type="ARBA" id="ARBA00022833"/>
    </source>
</evidence>
<evidence type="ECO:0000256" key="2">
    <source>
        <dbReference type="ARBA" id="ARBA00011925"/>
    </source>
</evidence>
<dbReference type="PROSITE" id="PS00028">
    <property type="entry name" value="ZINC_FINGER_C2H2_1"/>
    <property type="match status" value="1"/>
</dbReference>
<evidence type="ECO:0000313" key="15">
    <source>
        <dbReference type="Proteomes" id="UP000827092"/>
    </source>
</evidence>
<dbReference type="InterPro" id="IPR049482">
    <property type="entry name" value="ANM3-like_C2H2_Zf"/>
</dbReference>
<keyword evidence="3" id="KW-0963">Cytoplasm</keyword>
<protein>
    <recommendedName>
        <fullName evidence="2">type I protein arginine methyltransferase</fullName>
        <ecNumber evidence="2">2.1.1.319</ecNumber>
    </recommendedName>
</protein>
<dbReference type="InterPro" id="IPR055135">
    <property type="entry name" value="PRMT_dom"/>
</dbReference>
<evidence type="ECO:0000256" key="7">
    <source>
        <dbReference type="ARBA" id="ARBA00022723"/>
    </source>
</evidence>
<comment type="catalytic activity">
    <reaction evidence="11">
        <text>L-arginyl-[protein] + S-adenosyl-L-methionine = N(omega)-methyl-L-arginyl-[protein] + S-adenosyl-L-homocysteine + H(+)</text>
        <dbReference type="Rhea" id="RHEA:48100"/>
        <dbReference type="Rhea" id="RHEA-COMP:10532"/>
        <dbReference type="Rhea" id="RHEA-COMP:11990"/>
        <dbReference type="ChEBI" id="CHEBI:15378"/>
        <dbReference type="ChEBI" id="CHEBI:29965"/>
        <dbReference type="ChEBI" id="CHEBI:57856"/>
        <dbReference type="ChEBI" id="CHEBI:59789"/>
        <dbReference type="ChEBI" id="CHEBI:65280"/>
    </reaction>
    <physiologicalReaction direction="left-to-right" evidence="11">
        <dbReference type="Rhea" id="RHEA:48101"/>
    </physiologicalReaction>
</comment>
<keyword evidence="6 12" id="KW-0949">S-adenosyl-L-methionine</keyword>
<dbReference type="InterPro" id="IPR029063">
    <property type="entry name" value="SAM-dependent_MTases_sf"/>
</dbReference>
<keyword evidence="9" id="KW-0862">Zinc</keyword>
<accession>A0AAV6UBI4</accession>
<keyword evidence="5 12" id="KW-0808">Transferase</keyword>
<comment type="subcellular location">
    <subcellularLocation>
        <location evidence="1">Cytoplasm</location>
        <location evidence="1">Cytosol</location>
    </subcellularLocation>
</comment>
<dbReference type="GO" id="GO:0008270">
    <property type="term" value="F:zinc ion binding"/>
    <property type="evidence" value="ECO:0007669"/>
    <property type="project" value="UniProtKB-KW"/>
</dbReference>
<gene>
    <name evidence="14" type="ORF">JTE90_002900</name>
</gene>
<evidence type="ECO:0000259" key="13">
    <source>
        <dbReference type="PROSITE" id="PS00028"/>
    </source>
</evidence>
<dbReference type="GO" id="GO:0005829">
    <property type="term" value="C:cytosol"/>
    <property type="evidence" value="ECO:0007669"/>
    <property type="project" value="UniProtKB-SubCell"/>
</dbReference>
<sequence length="514" mass="58687">MEGIENENSGSDEEWEGIDEEVSLSMQTLCLFCSEVFNSSELMFEHCRAQHMFDMVAYTGRMGLNCINYIKFINYIRSHKLSSSEIMEISKASCPWTNDDYMKPYDASDPLLTFDIESFVQEKLAERTEEDTITISQSRFEAILQKLAHKEMKLQNAYDRIDRMKEAAKTVLLCNNSQCSGVNNRTSAQENRSASGTIDDDNYYFSTYDHFAIHHEMLQDKVRTLAYQEAIEKNPAMFQNKRVLDVGCGTAILSMFAAKAGASHVMGVDKSDVIFQAMDIVRENGYDQIIDLFKGRVEDMPDPNEKMDVIVSEWMGYFLLFEGMLDSVIYARDRFLVPGGAIFPNRCTLSIIAVCDMEKYKEYVNFWDNVYGFKMTAMKKDVIKEANVETVKPEAACCEPVVVKALDLLVCQTTDTEFSSNFDLVMTRSCAVTALVGYFDCFFDQGAHKVILSTSPKSAATHWKQTMFLLQTPVEVSEGEVVKCRLSCRKNRRDPRSLIVRLNFGKYQNQYYLS</sequence>
<name>A0AAV6UBI4_9ARAC</name>
<reference evidence="14 15" key="1">
    <citation type="journal article" date="2022" name="Nat. Ecol. Evol.">
        <title>A masculinizing supergene underlies an exaggerated male reproductive morph in a spider.</title>
        <authorList>
            <person name="Hendrickx F."/>
            <person name="De Corte Z."/>
            <person name="Sonet G."/>
            <person name="Van Belleghem S.M."/>
            <person name="Kostlbacher S."/>
            <person name="Vangestel C."/>
        </authorList>
    </citation>
    <scope>NUCLEOTIDE SEQUENCE [LARGE SCALE GENOMIC DNA]</scope>
    <source>
        <strain evidence="14">W744_W776</strain>
    </source>
</reference>